<dbReference type="CDD" id="cd00754">
    <property type="entry name" value="Ubl_MoaD"/>
    <property type="match status" value="1"/>
</dbReference>
<accession>A0A6J6HCT6</accession>
<protein>
    <submittedName>
        <fullName evidence="2">Unannotated protein</fullName>
    </submittedName>
</protein>
<dbReference type="EMBL" id="CAEZUP010000041">
    <property type="protein sequence ID" value="CAB4610776.1"/>
    <property type="molecule type" value="Genomic_DNA"/>
</dbReference>
<feature type="region of interest" description="Disordered" evidence="1">
    <location>
        <begin position="55"/>
        <end position="79"/>
    </location>
</feature>
<dbReference type="InterPro" id="IPR003749">
    <property type="entry name" value="ThiS/MoaD-like"/>
</dbReference>
<sequence>MATLRLFAAAREAAGTGRASMPGATVQAVIDAAVAEFGPDFARVVESSRIWCNGEQAEPGDPVNEDDEVAVLPPVSGGN</sequence>
<dbReference type="Gene3D" id="3.10.20.30">
    <property type="match status" value="1"/>
</dbReference>
<proteinExistence type="predicted"/>
<name>A0A6J6HCT6_9ZZZZ</name>
<evidence type="ECO:0000313" key="2">
    <source>
        <dbReference type="EMBL" id="CAB4610776.1"/>
    </source>
</evidence>
<dbReference type="SUPFAM" id="SSF54285">
    <property type="entry name" value="MoaD/ThiS"/>
    <property type="match status" value="1"/>
</dbReference>
<dbReference type="InterPro" id="IPR016155">
    <property type="entry name" value="Mopterin_synth/thiamin_S_b"/>
</dbReference>
<reference evidence="2" key="1">
    <citation type="submission" date="2020-05" db="EMBL/GenBank/DDBJ databases">
        <authorList>
            <person name="Chiriac C."/>
            <person name="Salcher M."/>
            <person name="Ghai R."/>
            <person name="Kavagutti S V."/>
        </authorList>
    </citation>
    <scope>NUCLEOTIDE SEQUENCE</scope>
</reference>
<organism evidence="2">
    <name type="scientific">freshwater metagenome</name>
    <dbReference type="NCBI Taxonomy" id="449393"/>
    <lineage>
        <taxon>unclassified sequences</taxon>
        <taxon>metagenomes</taxon>
        <taxon>ecological metagenomes</taxon>
    </lineage>
</organism>
<gene>
    <name evidence="2" type="ORF">UFOPK1835_01074</name>
</gene>
<dbReference type="Pfam" id="PF02597">
    <property type="entry name" value="ThiS"/>
    <property type="match status" value="1"/>
</dbReference>
<dbReference type="InterPro" id="IPR012675">
    <property type="entry name" value="Beta-grasp_dom_sf"/>
</dbReference>
<evidence type="ECO:0000256" key="1">
    <source>
        <dbReference type="SAM" id="MobiDB-lite"/>
    </source>
</evidence>
<dbReference type="AlphaFoldDB" id="A0A6J6HCT6"/>